<dbReference type="InterPro" id="IPR051310">
    <property type="entry name" value="MCP_chemotaxis"/>
</dbReference>
<dbReference type="EMBL" id="CP014841">
    <property type="protein sequence ID" value="AND69448.1"/>
    <property type="molecule type" value="Genomic_DNA"/>
</dbReference>
<dbReference type="PROSITE" id="PS50111">
    <property type="entry name" value="CHEMOTAXIS_TRANSDUC_2"/>
    <property type="match status" value="1"/>
</dbReference>
<organism evidence="14 15">
    <name type="scientific">Dyella thiooxydans</name>
    <dbReference type="NCBI Taxonomy" id="445710"/>
    <lineage>
        <taxon>Bacteria</taxon>
        <taxon>Pseudomonadati</taxon>
        <taxon>Pseudomonadota</taxon>
        <taxon>Gammaproteobacteria</taxon>
        <taxon>Lysobacterales</taxon>
        <taxon>Rhodanobacteraceae</taxon>
        <taxon>Dyella</taxon>
    </lineage>
</organism>
<dbReference type="GO" id="GO:0006935">
    <property type="term" value="P:chemotaxis"/>
    <property type="evidence" value="ECO:0007669"/>
    <property type="project" value="InterPro"/>
</dbReference>
<keyword evidence="15" id="KW-1185">Reference proteome</keyword>
<dbReference type="SUPFAM" id="SSF58104">
    <property type="entry name" value="Methyl-accepting chemotaxis protein (MCP) signaling domain"/>
    <property type="match status" value="1"/>
</dbReference>
<dbReference type="InterPro" id="IPR033480">
    <property type="entry name" value="sCache_2"/>
</dbReference>
<evidence type="ECO:0000259" key="13">
    <source>
        <dbReference type="PROSITE" id="PS50192"/>
    </source>
</evidence>
<dbReference type="InterPro" id="IPR000727">
    <property type="entry name" value="T_SNARE_dom"/>
</dbReference>
<evidence type="ECO:0000256" key="8">
    <source>
        <dbReference type="ARBA" id="ARBA00029447"/>
    </source>
</evidence>
<keyword evidence="6 11" id="KW-0472">Membrane</keyword>
<comment type="subcellular location">
    <subcellularLocation>
        <location evidence="1">Cell membrane</location>
        <topology evidence="1">Multi-pass membrane protein</topology>
    </subcellularLocation>
</comment>
<keyword evidence="7 9" id="KW-0807">Transducer</keyword>
<feature type="domain" description="Methyl-accepting transducer" evidence="12">
    <location>
        <begin position="281"/>
        <end position="510"/>
    </location>
</feature>
<evidence type="ECO:0000256" key="4">
    <source>
        <dbReference type="ARBA" id="ARBA00022692"/>
    </source>
</evidence>
<dbReference type="InterPro" id="IPR004010">
    <property type="entry name" value="Double_Cache_2"/>
</dbReference>
<dbReference type="Pfam" id="PF08269">
    <property type="entry name" value="dCache_2"/>
    <property type="match status" value="1"/>
</dbReference>
<dbReference type="Pfam" id="PF00015">
    <property type="entry name" value="MCPsignal"/>
    <property type="match status" value="1"/>
</dbReference>
<evidence type="ECO:0008006" key="16">
    <source>
        <dbReference type="Google" id="ProtNLM"/>
    </source>
</evidence>
<proteinExistence type="inferred from homology"/>
<keyword evidence="5 11" id="KW-1133">Transmembrane helix</keyword>
<name>A0A160N234_9GAMM</name>
<keyword evidence="2" id="KW-1003">Cell membrane</keyword>
<sequence length="572" mass="61444">MDTMRKLSHFLDRLSLNARVWLVIVLVIAGLAALTVVTAMEIRKQQMASLEVDLANHVASAVAVADSFHKRAAAGEFDDAEARKRALAAIQAMRWDNGTGYLFAFDSKLFMRMHPVSPALVGQDVGGKTDPDGKKLFQAMLAVDQKSGAGLTEYVWPLPDTKEQAPKISYTVWYKPWDLHFGTGAYYVNIDAAYRANLESQLLRAGIIGLLVILVVWQSMRSIRNNIGGEPRFAVAMASRIADGDLRRPADEPAFGADSLLGALQRMRDKLTGIVHEVQRGSQVVSTAAQQIASGNDDLSQRTQEQASSLEETAASMEEMTSTVKQSAENASHANQLAASARKQAEHGGEVAGRASEAMREIEAASRQITDIVQLIDEVAFQTNLLALNAAVEAARAGEQGRGFAVVATEVRNLAQRSAAAAKDIKTLINTTVDKVQAGSTLVDESAAALGEIIGSVKRVTDIVAEIAAAAQEQSTGIDQVNHAVTQMDEVTQQNAALVEEASAAARAMQEQSAVLAEQMRYFRTREADVPAMREDIPARAPAPPVTRAARVPAAPRAPVTQPVAAGAWQEF</sequence>
<dbReference type="GO" id="GO:0007165">
    <property type="term" value="P:signal transduction"/>
    <property type="evidence" value="ECO:0007669"/>
    <property type="project" value="UniProtKB-KW"/>
</dbReference>
<evidence type="ECO:0000256" key="1">
    <source>
        <dbReference type="ARBA" id="ARBA00004651"/>
    </source>
</evidence>
<evidence type="ECO:0000256" key="5">
    <source>
        <dbReference type="ARBA" id="ARBA00022989"/>
    </source>
</evidence>
<comment type="similarity">
    <text evidence="8">Belongs to the methyl-accepting chemotaxis (MCP) protein family.</text>
</comment>
<dbReference type="STRING" id="445710.ATSB10_19940"/>
<evidence type="ECO:0000256" key="10">
    <source>
        <dbReference type="SAM" id="MobiDB-lite"/>
    </source>
</evidence>
<evidence type="ECO:0000256" key="11">
    <source>
        <dbReference type="SAM" id="Phobius"/>
    </source>
</evidence>
<dbReference type="PATRIC" id="fig|445710.3.peg.1991"/>
<dbReference type="SMART" id="SM01049">
    <property type="entry name" value="Cache_2"/>
    <property type="match status" value="1"/>
</dbReference>
<reference evidence="14 15" key="1">
    <citation type="submission" date="2016-02" db="EMBL/GenBank/DDBJ databases">
        <title>Complete genome sequencing and analysis of ATSB10, Dyella thiooxydans isolated from rhizosphere soil of sunflower (Helianthus annuus L.).</title>
        <authorList>
            <person name="Lee Y."/>
            <person name="Hwangbo K."/>
            <person name="Chung H."/>
            <person name="Yoo J."/>
            <person name="Kim K.Y."/>
            <person name="Sa T.M."/>
            <person name="Um Y."/>
            <person name="Madhaiyan M."/>
        </authorList>
    </citation>
    <scope>NUCLEOTIDE SEQUENCE [LARGE SCALE GENOMIC DNA]</scope>
    <source>
        <strain evidence="14 15">ATSB10</strain>
    </source>
</reference>
<dbReference type="InterPro" id="IPR004089">
    <property type="entry name" value="MCPsignal_dom"/>
</dbReference>
<keyword evidence="4 11" id="KW-0812">Transmembrane</keyword>
<feature type="region of interest" description="Disordered" evidence="10">
    <location>
        <begin position="314"/>
        <end position="347"/>
    </location>
</feature>
<evidence type="ECO:0000313" key="14">
    <source>
        <dbReference type="EMBL" id="AND69448.1"/>
    </source>
</evidence>
<dbReference type="GO" id="GO:0005886">
    <property type="term" value="C:plasma membrane"/>
    <property type="evidence" value="ECO:0007669"/>
    <property type="project" value="UniProtKB-SubCell"/>
</dbReference>
<dbReference type="PRINTS" id="PR00260">
    <property type="entry name" value="CHEMTRNSDUCR"/>
</dbReference>
<dbReference type="SMART" id="SM00283">
    <property type="entry name" value="MA"/>
    <property type="match status" value="1"/>
</dbReference>
<evidence type="ECO:0000256" key="6">
    <source>
        <dbReference type="ARBA" id="ARBA00023136"/>
    </source>
</evidence>
<dbReference type="Gene3D" id="1.10.287.950">
    <property type="entry name" value="Methyl-accepting chemotaxis protein"/>
    <property type="match status" value="1"/>
</dbReference>
<dbReference type="Gene3D" id="3.30.450.20">
    <property type="entry name" value="PAS domain"/>
    <property type="match status" value="1"/>
</dbReference>
<feature type="compositionally biased region" description="Polar residues" evidence="10">
    <location>
        <begin position="319"/>
        <end position="338"/>
    </location>
</feature>
<evidence type="ECO:0000256" key="7">
    <source>
        <dbReference type="ARBA" id="ARBA00023224"/>
    </source>
</evidence>
<evidence type="ECO:0000256" key="2">
    <source>
        <dbReference type="ARBA" id="ARBA00022475"/>
    </source>
</evidence>
<dbReference type="CDD" id="cd11386">
    <property type="entry name" value="MCP_signal"/>
    <property type="match status" value="1"/>
</dbReference>
<gene>
    <name evidence="14" type="ORF">ATSB10_19940</name>
</gene>
<dbReference type="AlphaFoldDB" id="A0A160N234"/>
<evidence type="ECO:0000256" key="9">
    <source>
        <dbReference type="PROSITE-ProRule" id="PRU00284"/>
    </source>
</evidence>
<keyword evidence="3" id="KW-0488">Methylation</keyword>
<dbReference type="GO" id="GO:0004888">
    <property type="term" value="F:transmembrane signaling receptor activity"/>
    <property type="evidence" value="ECO:0007669"/>
    <property type="project" value="InterPro"/>
</dbReference>
<dbReference type="PANTHER" id="PTHR43531:SF14">
    <property type="entry name" value="METHYL-ACCEPTING CHEMOTAXIS PROTEIN I-RELATED"/>
    <property type="match status" value="1"/>
</dbReference>
<accession>A0A160N234</accession>
<dbReference type="PROSITE" id="PS50192">
    <property type="entry name" value="T_SNARE"/>
    <property type="match status" value="1"/>
</dbReference>
<dbReference type="KEGG" id="dtx:ATSB10_19940"/>
<dbReference type="Proteomes" id="UP000077255">
    <property type="component" value="Chromosome"/>
</dbReference>
<dbReference type="FunFam" id="1.10.287.950:FF:000001">
    <property type="entry name" value="Methyl-accepting chemotaxis sensory transducer"/>
    <property type="match status" value="1"/>
</dbReference>
<evidence type="ECO:0000313" key="15">
    <source>
        <dbReference type="Proteomes" id="UP000077255"/>
    </source>
</evidence>
<dbReference type="InterPro" id="IPR004090">
    <property type="entry name" value="Chemotax_Me-accpt_rcpt"/>
</dbReference>
<feature type="domain" description="T-SNARE coiled-coil homology" evidence="13">
    <location>
        <begin position="440"/>
        <end position="502"/>
    </location>
</feature>
<dbReference type="OrthoDB" id="6052907at2"/>
<dbReference type="PANTHER" id="PTHR43531">
    <property type="entry name" value="PROTEIN ICFG"/>
    <property type="match status" value="1"/>
</dbReference>
<evidence type="ECO:0000256" key="3">
    <source>
        <dbReference type="ARBA" id="ARBA00022481"/>
    </source>
</evidence>
<protein>
    <recommendedName>
        <fullName evidence="16">Methyl-accepting transducer domain-containing protein</fullName>
    </recommendedName>
</protein>
<feature type="transmembrane region" description="Helical" evidence="11">
    <location>
        <begin position="20"/>
        <end position="40"/>
    </location>
</feature>
<evidence type="ECO:0000259" key="12">
    <source>
        <dbReference type="PROSITE" id="PS50111"/>
    </source>
</evidence>